<comment type="function">
    <text evidence="2">Catalyzes a mechanistically unusual reaction, the ATP-dependent insertion of CO2 between the N7 and N8 nitrogen atoms of 7,8-diaminopelargonic acid (DAPA, also called 7,8-diammoniononanoate) to form a ureido ring.</text>
</comment>
<keyword evidence="2" id="KW-0963">Cytoplasm</keyword>
<keyword evidence="2" id="KW-0547">Nucleotide-binding</keyword>
<comment type="pathway">
    <text evidence="2">Cofactor biosynthesis; biotin biosynthesis; biotin from 7,8-diaminononanoate: step 1/2.</text>
</comment>
<comment type="subcellular location">
    <subcellularLocation>
        <location evidence="2">Cytoplasm</location>
    </subcellularLocation>
</comment>
<dbReference type="CDD" id="cd03109">
    <property type="entry name" value="DTBS"/>
    <property type="match status" value="1"/>
</dbReference>
<reference evidence="4" key="1">
    <citation type="submission" date="2016-10" db="EMBL/GenBank/DDBJ databases">
        <authorList>
            <person name="Varghese N."/>
            <person name="Submissions S."/>
        </authorList>
    </citation>
    <scope>NUCLEOTIDE SEQUENCE [LARGE SCALE GENOMIC DNA]</scope>
    <source>
        <strain evidence="4">CGMCC 1.12402</strain>
    </source>
</reference>
<dbReference type="GO" id="GO:0009102">
    <property type="term" value="P:biotin biosynthetic process"/>
    <property type="evidence" value="ECO:0007669"/>
    <property type="project" value="UniProtKB-UniRule"/>
</dbReference>
<evidence type="ECO:0000313" key="3">
    <source>
        <dbReference type="EMBL" id="SEW08780.1"/>
    </source>
</evidence>
<comment type="catalytic activity">
    <reaction evidence="2">
        <text>(7R,8S)-7,8-diammoniononanoate + CO2 + ATP = (4R,5S)-dethiobiotin + ADP + phosphate + 3 H(+)</text>
        <dbReference type="Rhea" id="RHEA:15805"/>
        <dbReference type="ChEBI" id="CHEBI:15378"/>
        <dbReference type="ChEBI" id="CHEBI:16526"/>
        <dbReference type="ChEBI" id="CHEBI:30616"/>
        <dbReference type="ChEBI" id="CHEBI:43474"/>
        <dbReference type="ChEBI" id="CHEBI:149469"/>
        <dbReference type="ChEBI" id="CHEBI:149473"/>
        <dbReference type="ChEBI" id="CHEBI:456216"/>
        <dbReference type="EC" id="6.3.3.3"/>
    </reaction>
</comment>
<organism evidence="3 4">
    <name type="scientific">Roseivirga pacifica</name>
    <dbReference type="NCBI Taxonomy" id="1267423"/>
    <lineage>
        <taxon>Bacteria</taxon>
        <taxon>Pseudomonadati</taxon>
        <taxon>Bacteroidota</taxon>
        <taxon>Cytophagia</taxon>
        <taxon>Cytophagales</taxon>
        <taxon>Roseivirgaceae</taxon>
        <taxon>Roseivirga</taxon>
    </lineage>
</organism>
<evidence type="ECO:0000256" key="2">
    <source>
        <dbReference type="HAMAP-Rule" id="MF_00336"/>
    </source>
</evidence>
<dbReference type="SUPFAM" id="SSF52540">
    <property type="entry name" value="P-loop containing nucleoside triphosphate hydrolases"/>
    <property type="match status" value="1"/>
</dbReference>
<evidence type="ECO:0000256" key="1">
    <source>
        <dbReference type="ARBA" id="ARBA00022756"/>
    </source>
</evidence>
<protein>
    <recommendedName>
        <fullName evidence="2">ATP-dependent dethiobiotin synthetase BioD</fullName>
        <ecNumber evidence="2">6.3.3.3</ecNumber>
    </recommendedName>
    <alternativeName>
        <fullName evidence="2">DTB synthetase</fullName>
        <shortName evidence="2">DTBS</shortName>
    </alternativeName>
    <alternativeName>
        <fullName evidence="2">Dethiobiotin synthase</fullName>
    </alternativeName>
</protein>
<feature type="binding site" evidence="2">
    <location>
        <begin position="11"/>
        <end position="16"/>
    </location>
    <ligand>
        <name>ATP</name>
        <dbReference type="ChEBI" id="CHEBI:30616"/>
    </ligand>
</feature>
<feature type="binding site" evidence="2">
    <location>
        <position position="96"/>
    </location>
    <ligand>
        <name>Mg(2+)</name>
        <dbReference type="ChEBI" id="CHEBI:18420"/>
    </ligand>
</feature>
<keyword evidence="1 2" id="KW-0093">Biotin biosynthesis</keyword>
<gene>
    <name evidence="2" type="primary">bioD</name>
    <name evidence="3" type="ORF">SAMN05216290_1690</name>
</gene>
<dbReference type="PANTHER" id="PTHR43210">
    <property type="entry name" value="DETHIOBIOTIN SYNTHETASE"/>
    <property type="match status" value="1"/>
</dbReference>
<feature type="binding site" evidence="2">
    <location>
        <begin position="180"/>
        <end position="182"/>
    </location>
    <ligand>
        <name>ATP</name>
        <dbReference type="ChEBI" id="CHEBI:30616"/>
    </ligand>
</feature>
<accession>A0A1I0P421</accession>
<dbReference type="HAMAP" id="MF_00336">
    <property type="entry name" value="BioD"/>
    <property type="match status" value="1"/>
</dbReference>
<keyword evidence="4" id="KW-1185">Reference proteome</keyword>
<dbReference type="GO" id="GO:0000287">
    <property type="term" value="F:magnesium ion binding"/>
    <property type="evidence" value="ECO:0007669"/>
    <property type="project" value="UniProtKB-UniRule"/>
</dbReference>
<dbReference type="GO" id="GO:0004141">
    <property type="term" value="F:dethiobiotin synthase activity"/>
    <property type="evidence" value="ECO:0007669"/>
    <property type="project" value="UniProtKB-UniRule"/>
</dbReference>
<dbReference type="GO" id="GO:0005524">
    <property type="term" value="F:ATP binding"/>
    <property type="evidence" value="ECO:0007669"/>
    <property type="project" value="UniProtKB-UniRule"/>
</dbReference>
<comment type="similarity">
    <text evidence="2">Belongs to the dethiobiotin synthetase family.</text>
</comment>
<feature type="active site" evidence="2">
    <location>
        <position position="31"/>
    </location>
</feature>
<dbReference type="RefSeq" id="WP_162844706.1">
    <property type="nucleotide sequence ID" value="NZ_FOIR01000001.1"/>
</dbReference>
<feature type="binding site" evidence="2">
    <location>
        <position position="40"/>
    </location>
    <ligand>
        <name>Mg(2+)</name>
        <dbReference type="ChEBI" id="CHEBI:18420"/>
    </ligand>
</feature>
<dbReference type="InterPro" id="IPR027417">
    <property type="entry name" value="P-loop_NTPase"/>
</dbReference>
<feature type="binding site" evidence="2">
    <location>
        <position position="15"/>
    </location>
    <ligand>
        <name>Mg(2+)</name>
        <dbReference type="ChEBI" id="CHEBI:18420"/>
    </ligand>
</feature>
<dbReference type="GeneID" id="99986413"/>
<sequence>MQYFVTAIGTESGKTLISAILTEALKADYWKPIQAGEPGDTERVQELVSNPITKFHPETHRLKLPASPHAAAKYEHKAIALDDFILPETNNDVIVEGAGGVLVPLNDHDFVIDIAKELNCEVVLVANLYLGSINHTLLTVDYLKRNDIPVKGIIFNGEGNEESERIIEKHSGYKVLLRLPKLSLVNQNIIQYWADELMLNWYA</sequence>
<comment type="subunit">
    <text evidence="2">Homodimer.</text>
</comment>
<evidence type="ECO:0000313" key="4">
    <source>
        <dbReference type="Proteomes" id="UP000199437"/>
    </source>
</evidence>
<feature type="binding site" evidence="2">
    <location>
        <begin position="96"/>
        <end position="99"/>
    </location>
    <ligand>
        <name>ATP</name>
        <dbReference type="ChEBI" id="CHEBI:30616"/>
    </ligand>
</feature>
<dbReference type="STRING" id="1267423.SAMN05216290_1690"/>
<dbReference type="PIRSF" id="PIRSF006755">
    <property type="entry name" value="DTB_synth"/>
    <property type="match status" value="1"/>
</dbReference>
<dbReference type="Gene3D" id="3.40.50.300">
    <property type="entry name" value="P-loop containing nucleotide triphosphate hydrolases"/>
    <property type="match status" value="1"/>
</dbReference>
<keyword evidence="2" id="KW-0436">Ligase</keyword>
<feature type="binding site" evidence="2">
    <location>
        <position position="40"/>
    </location>
    <ligand>
        <name>ATP</name>
        <dbReference type="ChEBI" id="CHEBI:30616"/>
    </ligand>
</feature>
<dbReference type="GO" id="GO:0005829">
    <property type="term" value="C:cytosol"/>
    <property type="evidence" value="ECO:0007669"/>
    <property type="project" value="TreeGrafter"/>
</dbReference>
<dbReference type="UniPathway" id="UPA00078">
    <property type="reaction ID" value="UER00161"/>
</dbReference>
<dbReference type="EC" id="6.3.3.3" evidence="2"/>
<proteinExistence type="inferred from homology"/>
<keyword evidence="2" id="KW-0479">Metal-binding</keyword>
<comment type="caution">
    <text evidence="2">Lacks conserved residue(s) required for the propagation of feature annotation.</text>
</comment>
<dbReference type="NCBIfam" id="TIGR00347">
    <property type="entry name" value="bioD"/>
    <property type="match status" value="1"/>
</dbReference>
<dbReference type="InterPro" id="IPR004472">
    <property type="entry name" value="DTB_synth_BioD"/>
</dbReference>
<dbReference type="Pfam" id="PF13500">
    <property type="entry name" value="AAA_26"/>
    <property type="match status" value="1"/>
</dbReference>
<dbReference type="PANTHER" id="PTHR43210:SF5">
    <property type="entry name" value="DETHIOBIOTIN SYNTHETASE"/>
    <property type="match status" value="1"/>
</dbReference>
<keyword evidence="2" id="KW-0460">Magnesium</keyword>
<dbReference type="AlphaFoldDB" id="A0A1I0P421"/>
<dbReference type="Proteomes" id="UP000199437">
    <property type="component" value="Unassembled WGS sequence"/>
</dbReference>
<comment type="cofactor">
    <cofactor evidence="2">
        <name>Mg(2+)</name>
        <dbReference type="ChEBI" id="CHEBI:18420"/>
    </cofactor>
</comment>
<keyword evidence="2" id="KW-0067">ATP-binding</keyword>
<dbReference type="EMBL" id="FOIR01000001">
    <property type="protein sequence ID" value="SEW08780.1"/>
    <property type="molecule type" value="Genomic_DNA"/>
</dbReference>
<name>A0A1I0P421_9BACT</name>